<sequence length="630" mass="64084">MRTKLLRLMITLLMAGAAVVLSLHALQAAPPTPATTQQTADQPSAVKQAIYWMVREFQNDDGGYASSSAGANQADSTVSATLDAVLALSAAGYPAGAIFPGEPAAPLDYLTAHSDDVMAFAAENGGQAGKVVMALTAAAVDPRAFAGHDYVDALQAHYEPSGAYGVADPYKQAIAMLGVAAARETLPAAAAVWLEDQQADDGSWDDGFGTPRNADATALVIMALVAAGRPADSPAVEAAVDFLADTQLAKGWEYGSGFGANVNSTALVIQALSALGEPWVASTGAWVVDGQSPLAVLLGYQSASGAFQSDFGQGPFDDFYATVQAIPAVAGRPFPLPARLEAARAALSCVEGMQDDATGGWAPFAGNAVDAQGTSRAIQAIAALGEDPRAARWTTPGGTDAVEALAELTPDYLSGGRGGRVGIVMQGVVAAGPPAEVADFAGLNLPLLMSGYLSPTGEYDSTAFGIFAHGEAMLGLLAAEQPVAPSAVDVLLATQSDGDWGDPDSNGMALQVLGGLSIGGRTGTIAALRASQTVDGGWGFGGAVSPSSSAEVVQGLVAVGGNPFGPDWSRVVDGRLTNAADAVLAAQAGNGCWPNAFGPGDDPYSTADAILLLTRRPDWGFWDNYLPLVR</sequence>
<keyword evidence="3" id="KW-1185">Reference proteome</keyword>
<proteinExistence type="predicted"/>
<evidence type="ECO:0000313" key="3">
    <source>
        <dbReference type="Proteomes" id="UP000215027"/>
    </source>
</evidence>
<dbReference type="AlphaFoldDB" id="A0A160SXZ4"/>
<feature type="signal peptide" evidence="1">
    <location>
        <begin position="1"/>
        <end position="28"/>
    </location>
</feature>
<name>A0A160SXZ4_9CHLR</name>
<dbReference type="SUPFAM" id="SSF48239">
    <property type="entry name" value="Terpenoid cyclases/Protein prenyltransferases"/>
    <property type="match status" value="3"/>
</dbReference>
<accession>A0A160SXZ4</accession>
<evidence type="ECO:0000256" key="1">
    <source>
        <dbReference type="SAM" id="SignalP"/>
    </source>
</evidence>
<dbReference type="Proteomes" id="UP000215027">
    <property type="component" value="Chromosome I"/>
</dbReference>
<organism evidence="2 3">
    <name type="scientific">Candidatus Promineifilum breve</name>
    <dbReference type="NCBI Taxonomy" id="1806508"/>
    <lineage>
        <taxon>Bacteria</taxon>
        <taxon>Bacillati</taxon>
        <taxon>Chloroflexota</taxon>
        <taxon>Ardenticatenia</taxon>
        <taxon>Candidatus Promineifilales</taxon>
        <taxon>Candidatus Promineifilaceae</taxon>
        <taxon>Candidatus Promineifilum</taxon>
    </lineage>
</organism>
<dbReference type="CDD" id="cd00688">
    <property type="entry name" value="ISOPREN_C2_like"/>
    <property type="match status" value="1"/>
</dbReference>
<evidence type="ECO:0008006" key="4">
    <source>
        <dbReference type="Google" id="ProtNLM"/>
    </source>
</evidence>
<evidence type="ECO:0000313" key="2">
    <source>
        <dbReference type="EMBL" id="CUS02261.2"/>
    </source>
</evidence>
<dbReference type="Gene3D" id="1.50.10.20">
    <property type="match status" value="3"/>
</dbReference>
<gene>
    <name evidence="2" type="ORF">CFX0092_A0380</name>
</gene>
<dbReference type="InterPro" id="IPR051588">
    <property type="entry name" value="Cobalamin_Transport"/>
</dbReference>
<dbReference type="RefSeq" id="WP_157912831.1">
    <property type="nucleotide sequence ID" value="NZ_LN890655.1"/>
</dbReference>
<reference evidence="2" key="1">
    <citation type="submission" date="2016-01" db="EMBL/GenBank/DDBJ databases">
        <authorList>
            <person name="Mcilroy J.S."/>
            <person name="Karst M S."/>
            <person name="Albertsen M."/>
        </authorList>
    </citation>
    <scope>NUCLEOTIDE SEQUENCE</scope>
    <source>
        <strain evidence="2">Cfx-K</strain>
    </source>
</reference>
<dbReference type="PANTHER" id="PTHR10559:SF18">
    <property type="entry name" value="TRANSCOBALAMIN II"/>
    <property type="match status" value="1"/>
</dbReference>
<dbReference type="EMBL" id="LN890655">
    <property type="protein sequence ID" value="CUS02261.2"/>
    <property type="molecule type" value="Genomic_DNA"/>
</dbReference>
<dbReference type="InterPro" id="IPR008930">
    <property type="entry name" value="Terpenoid_cyclase/PrenylTrfase"/>
</dbReference>
<keyword evidence="1" id="KW-0732">Signal</keyword>
<dbReference type="PANTHER" id="PTHR10559">
    <property type="entry name" value="TRANSCOBALAMIN-1/GASTRIC INTRINSIC FACTOR"/>
    <property type="match status" value="1"/>
</dbReference>
<protein>
    <recommendedName>
        <fullName evidence="4">Squalene cyclase C-terminal domain-containing protein</fullName>
    </recommendedName>
</protein>
<dbReference type="OrthoDB" id="144905at2"/>
<feature type="chain" id="PRO_5008240488" description="Squalene cyclase C-terminal domain-containing protein" evidence="1">
    <location>
        <begin position="29"/>
        <end position="630"/>
    </location>
</feature>
<dbReference type="KEGG" id="pbf:CFX0092_A0380"/>